<organism evidence="1 2">
    <name type="scientific">Staphylococcus ureilyticus</name>
    <name type="common">Staphylococcus cohnii subsp. urealyticus</name>
    <dbReference type="NCBI Taxonomy" id="94138"/>
    <lineage>
        <taxon>Bacteria</taxon>
        <taxon>Bacillati</taxon>
        <taxon>Bacillota</taxon>
        <taxon>Bacilli</taxon>
        <taxon>Bacillales</taxon>
        <taxon>Staphylococcaceae</taxon>
        <taxon>Staphylococcus</taxon>
        <taxon>Staphylococcus cohnii species complex</taxon>
    </lineage>
</organism>
<proteinExistence type="predicted"/>
<comment type="caution">
    <text evidence="1">The sequence shown here is derived from an EMBL/GenBank/DDBJ whole genome shotgun (WGS) entry which is preliminary data.</text>
</comment>
<dbReference type="AlphaFoldDB" id="A0AB34ALL9"/>
<dbReference type="EMBL" id="BKAW01000009">
    <property type="protein sequence ID" value="GEQ03434.1"/>
    <property type="molecule type" value="Genomic_DNA"/>
</dbReference>
<evidence type="ECO:0000313" key="1">
    <source>
        <dbReference type="EMBL" id="GEQ03434.1"/>
    </source>
</evidence>
<name>A0AB34ALL9_STAUR</name>
<dbReference type="RefSeq" id="WP_069813113.1">
    <property type="nucleotide sequence ID" value="NZ_BKAW01000009.1"/>
</dbReference>
<sequence length="357" mass="42403">MSLFDNTWNNIEEFWNKTNIDNISEQYINLKNENINNLNNKFSWIHDEDKPFINTDNCKAADWGIPNQVLGNLENAKIIIGLFNPKSHMSNSQANKCLSVNNYIKNELAESKNDYKLETHEFFKNIEDYKNHIFSKDNVISQELKNLYKLHNESVPILDQKQTEIKKVAYYYSLYFSKSFNKPFREVNTYYKNMFYKINKLKSYSSSNYDIENEFYFHLSTMRICNVELVPYRSKNKNDLKVRIDKLPSSIFITKQIINCILNEKDIKNKPKVILRSIKDWVNVMQKICEKFDINFNKEIAPYLYSFKSQNAALSQNNILPYTTKNQNVSEVINLIYQEISLTNFYQIISQRLEDIN</sequence>
<protein>
    <submittedName>
        <fullName evidence="1">Uncharacterized protein</fullName>
    </submittedName>
</protein>
<reference evidence="1 2" key="1">
    <citation type="submission" date="2019-07" db="EMBL/GenBank/DDBJ databases">
        <title>Whole genome shotgun sequence of Staphylococcus cohnii subsp. urealyticus NBRC 109766.</title>
        <authorList>
            <person name="Hosoyama A."/>
            <person name="Uohara A."/>
            <person name="Ohji S."/>
            <person name="Ichikawa N."/>
        </authorList>
    </citation>
    <scope>NUCLEOTIDE SEQUENCE [LARGE SCALE GENOMIC DNA]</scope>
    <source>
        <strain evidence="1 2">NBRC 109766</strain>
    </source>
</reference>
<accession>A0AB34ALL9</accession>
<keyword evidence="2" id="KW-1185">Reference proteome</keyword>
<evidence type="ECO:0000313" key="2">
    <source>
        <dbReference type="Proteomes" id="UP000321839"/>
    </source>
</evidence>
<dbReference type="Proteomes" id="UP000321839">
    <property type="component" value="Unassembled WGS sequence"/>
</dbReference>
<gene>
    <name evidence="1" type="ORF">SCO02_18750</name>
</gene>